<evidence type="ECO:0000256" key="1">
    <source>
        <dbReference type="SAM" id="Phobius"/>
    </source>
</evidence>
<dbReference type="EMBL" id="JACEIB010000002">
    <property type="protein sequence ID" value="MBA2933176.1"/>
    <property type="molecule type" value="Genomic_DNA"/>
</dbReference>
<feature type="transmembrane region" description="Helical" evidence="1">
    <location>
        <begin position="27"/>
        <end position="47"/>
    </location>
</feature>
<sequence length="213" mass="22954">MTSERLLDELASGLTPVRCRSAGRDGLIVGGLAVSELTLFLMMGLARPDMHHAMGEMSFWWKLATLGLLTVLAVTTAVRSFDPAVSPSRGLRWAAALAVIALLIGWGIDASHHASRPLLARLEWREGVNCLAWMVLLSLPMLAALAVLMRRGAPTHRRGSAMAAGLGAAAWGAFVFFFACGHDDPLYIVFWYGLGCVLVGLAGRTLLPFVARW</sequence>
<feature type="transmembrane region" description="Helical" evidence="1">
    <location>
        <begin position="161"/>
        <end position="179"/>
    </location>
</feature>
<keyword evidence="1" id="KW-0472">Membrane</keyword>
<feature type="transmembrane region" description="Helical" evidence="1">
    <location>
        <begin position="185"/>
        <end position="207"/>
    </location>
</feature>
<reference evidence="2 3" key="1">
    <citation type="submission" date="2020-07" db="EMBL/GenBank/DDBJ databases">
        <authorList>
            <person name="Sun Q."/>
        </authorList>
    </citation>
    <scope>NUCLEOTIDE SEQUENCE [LARGE SCALE GENOMIC DNA]</scope>
    <source>
        <strain evidence="2 3">CGMCC 1.13654</strain>
    </source>
</reference>
<name>A0A838L4P1_9SPHN</name>
<dbReference type="Proteomes" id="UP000570166">
    <property type="component" value="Unassembled WGS sequence"/>
</dbReference>
<keyword evidence="1" id="KW-1133">Transmembrane helix</keyword>
<dbReference type="RefSeq" id="WP_160366327.1">
    <property type="nucleotide sequence ID" value="NZ_JACEIB010000002.1"/>
</dbReference>
<accession>A0A838L4P1</accession>
<keyword evidence="1" id="KW-0812">Transmembrane</keyword>
<protein>
    <submittedName>
        <fullName evidence="2">DUF1109 domain-containing protein</fullName>
    </submittedName>
</protein>
<dbReference type="AlphaFoldDB" id="A0A838L4P1"/>
<gene>
    <name evidence="2" type="ORF">HZF05_03605</name>
</gene>
<feature type="transmembrane region" description="Helical" evidence="1">
    <location>
        <begin position="59"/>
        <end position="78"/>
    </location>
</feature>
<proteinExistence type="predicted"/>
<dbReference type="Pfam" id="PF06532">
    <property type="entry name" value="NrsF"/>
    <property type="match status" value="1"/>
</dbReference>
<organism evidence="2 3">
    <name type="scientific">Sphingomonas chungangi</name>
    <dbReference type="NCBI Taxonomy" id="2683589"/>
    <lineage>
        <taxon>Bacteria</taxon>
        <taxon>Pseudomonadati</taxon>
        <taxon>Pseudomonadota</taxon>
        <taxon>Alphaproteobacteria</taxon>
        <taxon>Sphingomonadales</taxon>
        <taxon>Sphingomonadaceae</taxon>
        <taxon>Sphingomonas</taxon>
    </lineage>
</organism>
<evidence type="ECO:0000313" key="2">
    <source>
        <dbReference type="EMBL" id="MBA2933176.1"/>
    </source>
</evidence>
<evidence type="ECO:0000313" key="3">
    <source>
        <dbReference type="Proteomes" id="UP000570166"/>
    </source>
</evidence>
<comment type="caution">
    <text evidence="2">The sequence shown here is derived from an EMBL/GenBank/DDBJ whole genome shotgun (WGS) entry which is preliminary data.</text>
</comment>
<feature type="transmembrane region" description="Helical" evidence="1">
    <location>
        <begin position="90"/>
        <end position="108"/>
    </location>
</feature>
<keyword evidence="3" id="KW-1185">Reference proteome</keyword>
<feature type="transmembrane region" description="Helical" evidence="1">
    <location>
        <begin position="131"/>
        <end position="149"/>
    </location>
</feature>
<dbReference type="InterPro" id="IPR009495">
    <property type="entry name" value="NrsF"/>
</dbReference>